<comment type="similarity">
    <text evidence="7">Belongs to the gamma-glutamyl phosphate reductase family.</text>
</comment>
<evidence type="ECO:0000256" key="2">
    <source>
        <dbReference type="ARBA" id="ARBA00022605"/>
    </source>
</evidence>
<keyword evidence="7" id="KW-0963">Cytoplasm</keyword>
<dbReference type="GO" id="GO:0050661">
    <property type="term" value="F:NADP binding"/>
    <property type="evidence" value="ECO:0007669"/>
    <property type="project" value="InterPro"/>
</dbReference>
<evidence type="ECO:0000256" key="4">
    <source>
        <dbReference type="ARBA" id="ARBA00022857"/>
    </source>
</evidence>
<comment type="subcellular location">
    <subcellularLocation>
        <location evidence="7">Cytoplasm</location>
    </subcellularLocation>
</comment>
<dbReference type="PIRSF" id="PIRSF000151">
    <property type="entry name" value="GPR"/>
    <property type="match status" value="1"/>
</dbReference>
<dbReference type="Proteomes" id="UP000818266">
    <property type="component" value="Unassembled WGS sequence"/>
</dbReference>
<dbReference type="RefSeq" id="WP_152582657.1">
    <property type="nucleotide sequence ID" value="NZ_VIKT02000018.1"/>
</dbReference>
<dbReference type="EC" id="1.2.1.41" evidence="7"/>
<dbReference type="NCBIfam" id="NF001221">
    <property type="entry name" value="PRK00197.1"/>
    <property type="match status" value="1"/>
</dbReference>
<dbReference type="InterPro" id="IPR000965">
    <property type="entry name" value="GPR_dom"/>
</dbReference>
<dbReference type="AlphaFoldDB" id="A0A9E5MFG7"/>
<comment type="pathway">
    <text evidence="1 7">Amino-acid biosynthesis; L-proline biosynthesis; L-glutamate 5-semialdehyde from L-glutamate: step 2/2.</text>
</comment>
<evidence type="ECO:0000256" key="6">
    <source>
        <dbReference type="ARBA" id="ARBA00049024"/>
    </source>
</evidence>
<evidence type="ECO:0000313" key="9">
    <source>
        <dbReference type="EMBL" id="NHF63662.1"/>
    </source>
</evidence>
<feature type="domain" description="Aldehyde dehydrogenase" evidence="8">
    <location>
        <begin position="19"/>
        <end position="294"/>
    </location>
</feature>
<dbReference type="GO" id="GO:0055129">
    <property type="term" value="P:L-proline biosynthetic process"/>
    <property type="evidence" value="ECO:0007669"/>
    <property type="project" value="UniProtKB-UniRule"/>
</dbReference>
<dbReference type="FunFam" id="3.40.309.10:FF:000006">
    <property type="entry name" value="Gamma-glutamyl phosphate reductase"/>
    <property type="match status" value="1"/>
</dbReference>
<protein>
    <recommendedName>
        <fullName evidence="7">Gamma-glutamyl phosphate reductase</fullName>
        <shortName evidence="7">GPR</shortName>
        <ecNumber evidence="7">1.2.1.41</ecNumber>
    </recommendedName>
    <alternativeName>
        <fullName evidence="7">Glutamate-5-semialdehyde dehydrogenase</fullName>
    </alternativeName>
    <alternativeName>
        <fullName evidence="7">Glutamyl-gamma-semialdehyde dehydrogenase</fullName>
        <shortName evidence="7">GSA dehydrogenase</shortName>
    </alternativeName>
</protein>
<proteinExistence type="inferred from homology"/>
<evidence type="ECO:0000256" key="1">
    <source>
        <dbReference type="ARBA" id="ARBA00004985"/>
    </source>
</evidence>
<dbReference type="PROSITE" id="PS01223">
    <property type="entry name" value="PROA"/>
    <property type="match status" value="1"/>
</dbReference>
<gene>
    <name evidence="7" type="primary">proA</name>
    <name evidence="9" type="ORF">FK219_010515</name>
</gene>
<dbReference type="HAMAP" id="MF_00412">
    <property type="entry name" value="ProA"/>
    <property type="match status" value="1"/>
</dbReference>
<dbReference type="InterPro" id="IPR016162">
    <property type="entry name" value="Ald_DH_N"/>
</dbReference>
<name>A0A9E5MFG7_9MICO</name>
<keyword evidence="2 7" id="KW-0028">Amino-acid biosynthesis</keyword>
<keyword evidence="5 7" id="KW-0560">Oxidoreductase</keyword>
<dbReference type="CDD" id="cd07079">
    <property type="entry name" value="ALDH_F18-19_ProA-GPR"/>
    <property type="match status" value="1"/>
</dbReference>
<dbReference type="Gene3D" id="3.40.605.10">
    <property type="entry name" value="Aldehyde Dehydrogenase, Chain A, domain 1"/>
    <property type="match status" value="1"/>
</dbReference>
<keyword evidence="3 7" id="KW-0641">Proline biosynthesis</keyword>
<dbReference type="InterPro" id="IPR016163">
    <property type="entry name" value="Ald_DH_C"/>
</dbReference>
<dbReference type="InterPro" id="IPR015590">
    <property type="entry name" value="Aldehyde_DH_dom"/>
</dbReference>
<dbReference type="OrthoDB" id="9809970at2"/>
<dbReference type="EMBL" id="VIKT02000018">
    <property type="protein sequence ID" value="NHF63662.1"/>
    <property type="molecule type" value="Genomic_DNA"/>
</dbReference>
<dbReference type="PANTHER" id="PTHR11063">
    <property type="entry name" value="GLUTAMATE SEMIALDEHYDE DEHYDROGENASE"/>
    <property type="match status" value="1"/>
</dbReference>
<dbReference type="GO" id="GO:0004350">
    <property type="term" value="F:glutamate-5-semialdehyde dehydrogenase activity"/>
    <property type="evidence" value="ECO:0007669"/>
    <property type="project" value="UniProtKB-UniRule"/>
</dbReference>
<comment type="catalytic activity">
    <reaction evidence="6 7">
        <text>L-glutamate 5-semialdehyde + phosphate + NADP(+) = L-glutamyl 5-phosphate + NADPH + H(+)</text>
        <dbReference type="Rhea" id="RHEA:19541"/>
        <dbReference type="ChEBI" id="CHEBI:15378"/>
        <dbReference type="ChEBI" id="CHEBI:43474"/>
        <dbReference type="ChEBI" id="CHEBI:57783"/>
        <dbReference type="ChEBI" id="CHEBI:58066"/>
        <dbReference type="ChEBI" id="CHEBI:58274"/>
        <dbReference type="ChEBI" id="CHEBI:58349"/>
        <dbReference type="EC" id="1.2.1.41"/>
    </reaction>
</comment>
<organism evidence="9 10">
    <name type="scientific">Microcella pacifica</name>
    <dbReference type="NCBI Taxonomy" id="2591847"/>
    <lineage>
        <taxon>Bacteria</taxon>
        <taxon>Bacillati</taxon>
        <taxon>Actinomycetota</taxon>
        <taxon>Actinomycetes</taxon>
        <taxon>Micrococcales</taxon>
        <taxon>Microbacteriaceae</taxon>
        <taxon>Microcella</taxon>
    </lineage>
</organism>
<accession>A0A9E5MFG7</accession>
<dbReference type="PANTHER" id="PTHR11063:SF8">
    <property type="entry name" value="DELTA-1-PYRROLINE-5-CARBOXYLATE SYNTHASE"/>
    <property type="match status" value="1"/>
</dbReference>
<evidence type="ECO:0000256" key="7">
    <source>
        <dbReference type="HAMAP-Rule" id="MF_00412"/>
    </source>
</evidence>
<dbReference type="GO" id="GO:0005737">
    <property type="term" value="C:cytoplasm"/>
    <property type="evidence" value="ECO:0007669"/>
    <property type="project" value="UniProtKB-SubCell"/>
</dbReference>
<sequence length="428" mass="45069">MTLTDLAPDTRTVDPALEALLAASVTASRALSTLTTERKDAALTAIADALDGAADRVLPANERDLQRGREQGISKGLMDRLRLDADRLAGLAAAVRDVRGLPDPVGVVVRGSRLPNGLQLSQVRVPFGVVGAIYEARPNVTVDIAALALKSGNAVVLRGGSAAEHTNRELVGLLQGALQSVGLPAEAVQTIDEFGRAGAQQLMRARGFVDVLIPRGSADLIQTVVRESTVPVIETGAGVVHVFLDATADAQTAVDIVHNAKVQRPSVCNAVETVVVHRDAAARLLPPLIESLRASGVVLRGDDRARAIEASLEAATEEDFATEHMALELSIAVVDDLDAALEHIRRFSTRHTESIVTADMANAERFLAEVDSAVVMVNASTRFSDGGEFGFGAEVGISTQKLHARGPMGLPELTSTKWIVRGAGQVRG</sequence>
<dbReference type="Pfam" id="PF00171">
    <property type="entry name" value="Aldedh"/>
    <property type="match status" value="1"/>
</dbReference>
<dbReference type="InterPro" id="IPR020593">
    <property type="entry name" value="G-glutamylP_reductase_CS"/>
</dbReference>
<reference evidence="9 10" key="1">
    <citation type="submission" date="2019-06" db="EMBL/GenBank/DDBJ databases">
        <authorList>
            <person name="De-Chao Zhang Q."/>
        </authorList>
    </citation>
    <scope>NUCLEOTIDE SEQUENCE [LARGE SCALE GENOMIC DNA]</scope>
    <source>
        <strain evidence="9 10">KN1116</strain>
    </source>
</reference>
<comment type="function">
    <text evidence="7">Catalyzes the NADPH-dependent reduction of L-glutamate 5-phosphate into L-glutamate 5-semialdehyde and phosphate. The product spontaneously undergoes cyclization to form 1-pyrroline-5-carboxylate.</text>
</comment>
<evidence type="ECO:0000313" key="10">
    <source>
        <dbReference type="Proteomes" id="UP000818266"/>
    </source>
</evidence>
<dbReference type="NCBIfam" id="TIGR00407">
    <property type="entry name" value="proA"/>
    <property type="match status" value="1"/>
</dbReference>
<keyword evidence="4 7" id="KW-0521">NADP</keyword>
<dbReference type="Gene3D" id="3.40.309.10">
    <property type="entry name" value="Aldehyde Dehydrogenase, Chain A, domain 2"/>
    <property type="match status" value="1"/>
</dbReference>
<keyword evidence="10" id="KW-1185">Reference proteome</keyword>
<evidence type="ECO:0000256" key="3">
    <source>
        <dbReference type="ARBA" id="ARBA00022650"/>
    </source>
</evidence>
<dbReference type="InterPro" id="IPR016161">
    <property type="entry name" value="Ald_DH/histidinol_DH"/>
</dbReference>
<dbReference type="SUPFAM" id="SSF53720">
    <property type="entry name" value="ALDH-like"/>
    <property type="match status" value="1"/>
</dbReference>
<dbReference type="InterPro" id="IPR012134">
    <property type="entry name" value="Glu-5-SA_DH"/>
</dbReference>
<evidence type="ECO:0000256" key="5">
    <source>
        <dbReference type="ARBA" id="ARBA00023002"/>
    </source>
</evidence>
<evidence type="ECO:0000259" key="8">
    <source>
        <dbReference type="Pfam" id="PF00171"/>
    </source>
</evidence>
<comment type="caution">
    <text evidence="9">The sequence shown here is derived from an EMBL/GenBank/DDBJ whole genome shotgun (WGS) entry which is preliminary data.</text>
</comment>
<reference evidence="9 10" key="2">
    <citation type="submission" date="2020-03" db="EMBL/GenBank/DDBJ databases">
        <title>Chryseoglobus sp. isolated from a deep-sea seamount.</title>
        <authorList>
            <person name="Zhang D.-C."/>
        </authorList>
    </citation>
    <scope>NUCLEOTIDE SEQUENCE [LARGE SCALE GENOMIC DNA]</scope>
    <source>
        <strain evidence="9 10">KN1116</strain>
    </source>
</reference>